<comment type="caution">
    <text evidence="1">The sequence shown here is derived from an EMBL/GenBank/DDBJ whole genome shotgun (WGS) entry which is preliminary data.</text>
</comment>
<protein>
    <submittedName>
        <fullName evidence="1">Uncharacterized protein</fullName>
    </submittedName>
</protein>
<dbReference type="AlphaFoldDB" id="A0A0V1DGS6"/>
<name>A0A0V1DGS6_TRIBR</name>
<dbReference type="OMA" id="FMHRRAT"/>
<sequence>MVQLQGIQLKGLVSALSLSPDVCLPSGEELLSMRPSLPSNGCWYVIFMHRRATAGGKYTDSFHKILASEISMLSGLMAIIAVKRSFLILKL</sequence>
<keyword evidence="2" id="KW-1185">Reference proteome</keyword>
<dbReference type="Proteomes" id="UP000054653">
    <property type="component" value="Unassembled WGS sequence"/>
</dbReference>
<organism evidence="1 2">
    <name type="scientific">Trichinella britovi</name>
    <name type="common">Parasitic roundworm</name>
    <dbReference type="NCBI Taxonomy" id="45882"/>
    <lineage>
        <taxon>Eukaryota</taxon>
        <taxon>Metazoa</taxon>
        <taxon>Ecdysozoa</taxon>
        <taxon>Nematoda</taxon>
        <taxon>Enoplea</taxon>
        <taxon>Dorylaimia</taxon>
        <taxon>Trichinellida</taxon>
        <taxon>Trichinellidae</taxon>
        <taxon>Trichinella</taxon>
    </lineage>
</organism>
<proteinExistence type="predicted"/>
<evidence type="ECO:0000313" key="1">
    <source>
        <dbReference type="EMBL" id="KRY60534.1"/>
    </source>
</evidence>
<evidence type="ECO:0000313" key="2">
    <source>
        <dbReference type="Proteomes" id="UP000054653"/>
    </source>
</evidence>
<dbReference type="EMBL" id="JYDI01000005">
    <property type="protein sequence ID" value="KRY60534.1"/>
    <property type="molecule type" value="Genomic_DNA"/>
</dbReference>
<reference evidence="1 2" key="1">
    <citation type="submission" date="2015-01" db="EMBL/GenBank/DDBJ databases">
        <title>Evolution of Trichinella species and genotypes.</title>
        <authorList>
            <person name="Korhonen P.K."/>
            <person name="Edoardo P."/>
            <person name="Giuseppe L.R."/>
            <person name="Gasser R.B."/>
        </authorList>
    </citation>
    <scope>NUCLEOTIDE SEQUENCE [LARGE SCALE GENOMIC DNA]</scope>
    <source>
        <strain evidence="1">ISS120</strain>
    </source>
</reference>
<gene>
    <name evidence="1" type="ORF">T03_14274</name>
</gene>
<accession>A0A0V1DGS6</accession>